<dbReference type="GO" id="GO:0030170">
    <property type="term" value="F:pyridoxal phosphate binding"/>
    <property type="evidence" value="ECO:0007669"/>
    <property type="project" value="InterPro"/>
</dbReference>
<keyword evidence="5" id="KW-0808">Transferase</keyword>
<dbReference type="Proteomes" id="UP000799536">
    <property type="component" value="Unassembled WGS sequence"/>
</dbReference>
<name>A0A9P4MQP6_9PLEO</name>
<dbReference type="PANTHER" id="PTHR42699:SF1">
    <property type="entry name" value="CYSTATHIONINE GAMMA-SYNTHASE-RELATED"/>
    <property type="match status" value="1"/>
</dbReference>
<dbReference type="EMBL" id="ML994067">
    <property type="protein sequence ID" value="KAF2199581.1"/>
    <property type="molecule type" value="Genomic_DNA"/>
</dbReference>
<evidence type="ECO:0000256" key="3">
    <source>
        <dbReference type="RuleBase" id="RU362118"/>
    </source>
</evidence>
<dbReference type="Gene3D" id="3.40.640.10">
    <property type="entry name" value="Type I PLP-dependent aspartate aminotransferase-like (Major domain)"/>
    <property type="match status" value="1"/>
</dbReference>
<sequence>MSSSESRSLPLGSSQPPNSTHALSVSLPTWGILARYVKDDKDILETLQSDYPRQATHTTKRTQFYRHKCVRKLNDAVLARVRAPETVRCELFPSEAGMRRCSQHLRRRAGLSCPIQEVSFSSAQSESKEAGWSRFSAVLYPAEFANYAQEAWEFMGDGISSRHAEFCIERFPFMNSVSSDPSLRTLAAQDTQEVLPVSWEHTDDDTKLRIRTEIARFLTSEKASQEAVRQQDVFLYPKGMCAIGAIARSLVPESTDSSEAVIFGWPYASTPKCVQVSGYERFTFHTQGVSAELDQLESQLASGRSIACLFCEIPSNPLCATPDLHRIRRLADQYHFAVVCDDTIGTFANVDVLPYVDVIVTSLTKMFSGACDVMAGSVALNPQSPFHKTLSAKLSSNYENLVFPTDAEVLLRNCLDFQARIQKANSNGLAVANFLNTSGLISQVNYPNMVPTAPLYEQYRRSNGGYSYLLSTVFKNAEDAIVFYDTIDLCKGASCGTNFTLVLPYSQLAHAEELDWAESKGMTKHLIRFSVGIEEENALISKINQALQKVAACGNSQS</sequence>
<dbReference type="GO" id="GO:0019346">
    <property type="term" value="P:transsulfuration"/>
    <property type="evidence" value="ECO:0007669"/>
    <property type="project" value="InterPro"/>
</dbReference>
<feature type="compositionally biased region" description="Low complexity" evidence="4">
    <location>
        <begin position="1"/>
        <end position="14"/>
    </location>
</feature>
<dbReference type="InterPro" id="IPR000277">
    <property type="entry name" value="Cys/Met-Metab_PyrdxlP-dep_enz"/>
</dbReference>
<comment type="similarity">
    <text evidence="3">Belongs to the trans-sulfuration enzymes family.</text>
</comment>
<proteinExistence type="inferred from homology"/>
<evidence type="ECO:0000256" key="4">
    <source>
        <dbReference type="SAM" id="MobiDB-lite"/>
    </source>
</evidence>
<dbReference type="InterPro" id="IPR015421">
    <property type="entry name" value="PyrdxlP-dep_Trfase_major"/>
</dbReference>
<dbReference type="PANTHER" id="PTHR42699">
    <property type="match status" value="1"/>
</dbReference>
<dbReference type="OrthoDB" id="3782079at2759"/>
<gene>
    <name evidence="5" type="ORF">GQ43DRAFT_491276</name>
</gene>
<keyword evidence="6" id="KW-1185">Reference proteome</keyword>
<organism evidence="5 6">
    <name type="scientific">Delitschia confertaspora ATCC 74209</name>
    <dbReference type="NCBI Taxonomy" id="1513339"/>
    <lineage>
        <taxon>Eukaryota</taxon>
        <taxon>Fungi</taxon>
        <taxon>Dikarya</taxon>
        <taxon>Ascomycota</taxon>
        <taxon>Pezizomycotina</taxon>
        <taxon>Dothideomycetes</taxon>
        <taxon>Pleosporomycetidae</taxon>
        <taxon>Pleosporales</taxon>
        <taxon>Delitschiaceae</taxon>
        <taxon>Delitschia</taxon>
    </lineage>
</organism>
<accession>A0A9P4MQP6</accession>
<evidence type="ECO:0000256" key="1">
    <source>
        <dbReference type="ARBA" id="ARBA00001933"/>
    </source>
</evidence>
<evidence type="ECO:0000313" key="5">
    <source>
        <dbReference type="EMBL" id="KAF2199581.1"/>
    </source>
</evidence>
<dbReference type="InterPro" id="IPR015424">
    <property type="entry name" value="PyrdxlP-dep_Trfase"/>
</dbReference>
<dbReference type="Gene3D" id="3.90.1150.10">
    <property type="entry name" value="Aspartate Aminotransferase, domain 1"/>
    <property type="match status" value="1"/>
</dbReference>
<comment type="cofactor">
    <cofactor evidence="1 3">
        <name>pyridoxal 5'-phosphate</name>
        <dbReference type="ChEBI" id="CHEBI:597326"/>
    </cofactor>
</comment>
<feature type="region of interest" description="Disordered" evidence="4">
    <location>
        <begin position="1"/>
        <end position="21"/>
    </location>
</feature>
<comment type="caution">
    <text evidence="5">The sequence shown here is derived from an EMBL/GenBank/DDBJ whole genome shotgun (WGS) entry which is preliminary data.</text>
</comment>
<dbReference type="Pfam" id="PF01053">
    <property type="entry name" value="Cys_Met_Meta_PP"/>
    <property type="match status" value="1"/>
</dbReference>
<dbReference type="InterPro" id="IPR015422">
    <property type="entry name" value="PyrdxlP-dep_Trfase_small"/>
</dbReference>
<evidence type="ECO:0000256" key="2">
    <source>
        <dbReference type="ARBA" id="ARBA00022898"/>
    </source>
</evidence>
<reference evidence="5" key="1">
    <citation type="journal article" date="2020" name="Stud. Mycol.">
        <title>101 Dothideomycetes genomes: a test case for predicting lifestyles and emergence of pathogens.</title>
        <authorList>
            <person name="Haridas S."/>
            <person name="Albert R."/>
            <person name="Binder M."/>
            <person name="Bloem J."/>
            <person name="Labutti K."/>
            <person name="Salamov A."/>
            <person name="Andreopoulos B."/>
            <person name="Baker S."/>
            <person name="Barry K."/>
            <person name="Bills G."/>
            <person name="Bluhm B."/>
            <person name="Cannon C."/>
            <person name="Castanera R."/>
            <person name="Culley D."/>
            <person name="Daum C."/>
            <person name="Ezra D."/>
            <person name="Gonzalez J."/>
            <person name="Henrissat B."/>
            <person name="Kuo A."/>
            <person name="Liang C."/>
            <person name="Lipzen A."/>
            <person name="Lutzoni F."/>
            <person name="Magnuson J."/>
            <person name="Mondo S."/>
            <person name="Nolan M."/>
            <person name="Ohm R."/>
            <person name="Pangilinan J."/>
            <person name="Park H.-J."/>
            <person name="Ramirez L."/>
            <person name="Alfaro M."/>
            <person name="Sun H."/>
            <person name="Tritt A."/>
            <person name="Yoshinaga Y."/>
            <person name="Zwiers L.-H."/>
            <person name="Turgeon B."/>
            <person name="Goodwin S."/>
            <person name="Spatafora J."/>
            <person name="Crous P."/>
            <person name="Grigoriev I."/>
        </authorList>
    </citation>
    <scope>NUCLEOTIDE SEQUENCE</scope>
    <source>
        <strain evidence="5">ATCC 74209</strain>
    </source>
</reference>
<dbReference type="InterPro" id="IPR051750">
    <property type="entry name" value="Trans-sulfuration_enzymes"/>
</dbReference>
<dbReference type="GO" id="GO:0003962">
    <property type="term" value="F:cystathionine gamma-synthase activity"/>
    <property type="evidence" value="ECO:0007669"/>
    <property type="project" value="TreeGrafter"/>
</dbReference>
<dbReference type="AlphaFoldDB" id="A0A9P4MQP6"/>
<protein>
    <submittedName>
        <fullName evidence="5">PLP-dependent transferase</fullName>
    </submittedName>
</protein>
<evidence type="ECO:0000313" key="6">
    <source>
        <dbReference type="Proteomes" id="UP000799536"/>
    </source>
</evidence>
<keyword evidence="2 3" id="KW-0663">Pyridoxal phosphate</keyword>
<dbReference type="SUPFAM" id="SSF53383">
    <property type="entry name" value="PLP-dependent transferases"/>
    <property type="match status" value="1"/>
</dbReference>